<evidence type="ECO:0000256" key="1">
    <source>
        <dbReference type="ARBA" id="ARBA00008966"/>
    </source>
</evidence>
<dbReference type="InterPro" id="IPR039223">
    <property type="entry name" value="AATF/Bfr2"/>
</dbReference>
<dbReference type="OrthoDB" id="5783963at2759"/>
<feature type="domain" description="Apoptosis-antagonizing transcription factor C-terminal" evidence="4">
    <location>
        <begin position="352"/>
        <end position="434"/>
    </location>
</feature>
<accession>A0A9P9IGC7</accession>
<dbReference type="Proteomes" id="UP000700596">
    <property type="component" value="Unassembled WGS sequence"/>
</dbReference>
<evidence type="ECO:0000256" key="2">
    <source>
        <dbReference type="ARBA" id="ARBA00013850"/>
    </source>
</evidence>
<dbReference type="PANTHER" id="PTHR15565:SF0">
    <property type="entry name" value="PROTEIN AATF"/>
    <property type="match status" value="1"/>
</dbReference>
<keyword evidence="7" id="KW-1185">Reference proteome</keyword>
<feature type="compositionally biased region" description="Acidic residues" evidence="3">
    <location>
        <begin position="441"/>
        <end position="459"/>
    </location>
</feature>
<dbReference type="InterPro" id="IPR012617">
    <property type="entry name" value="AATF_C"/>
</dbReference>
<dbReference type="PANTHER" id="PTHR15565">
    <property type="entry name" value="AATF PROTEIN APOPTOSIS ANTAGONIZING TRANSCRIPTION FACTOR"/>
    <property type="match status" value="1"/>
</dbReference>
<evidence type="ECO:0000313" key="6">
    <source>
        <dbReference type="EMBL" id="KAH7119656.1"/>
    </source>
</evidence>
<protein>
    <recommendedName>
        <fullName evidence="2">Protein BFR2</fullName>
    </recommendedName>
</protein>
<feature type="region of interest" description="Disordered" evidence="3">
    <location>
        <begin position="1"/>
        <end position="146"/>
    </location>
</feature>
<comment type="similarity">
    <text evidence="1">Belongs to the AATF family.</text>
</comment>
<feature type="domain" description="AATF leucine zipper-containing" evidence="5">
    <location>
        <begin position="176"/>
        <end position="291"/>
    </location>
</feature>
<evidence type="ECO:0000259" key="5">
    <source>
        <dbReference type="Pfam" id="PF13339"/>
    </source>
</evidence>
<dbReference type="EMBL" id="JAGMWT010000011">
    <property type="protein sequence ID" value="KAH7119656.1"/>
    <property type="molecule type" value="Genomic_DNA"/>
</dbReference>
<dbReference type="GO" id="GO:0000462">
    <property type="term" value="P:maturation of SSU-rRNA from tricistronic rRNA transcript (SSU-rRNA, 5.8S rRNA, LSU-rRNA)"/>
    <property type="evidence" value="ECO:0007669"/>
    <property type="project" value="TreeGrafter"/>
</dbReference>
<sequence>MKRGKLQDFDPESILDPAPSSSEDEQSAFGSDSEADVETGREHYESVGKSKLRKKEVVPLGPQYTGSRVRRDEVEDDDSDDPFARSYDVSDEDNEDEEDDGDIGSDEDMDNEELGDKDSEDDEEGNEDDDDNESEDDESNDSEDATTDLASKLHSLMNEAKTVNATISAGRKADESKGIAIKTQRKIFDSLLNTRVKLQKGLVATNSISTASRTESSSDEAMAAAEAACLALLSTLTNLRTTLDSSRIGQKRKRVNYEPTTSSSEIRTRLRQDDDAGAPHRDAVLQKWYTKTRSTKVQSKERLLQASAQQTLPDVLATQLQNPARLIERTRVNRQAGSTNSSSAVYDDSDWYSLLLKDLLENRSSELNGSAEFVVRQPWEMIRQAKTKKVVDTKASKGRRLRYTVHEKLQNFMAPEERGTWGERQRDDLFAGLFGRRAGLAEDEPEGSEDEQFNAEEDGLMLFRS</sequence>
<gene>
    <name evidence="6" type="ORF">B0J11DRAFT_65588</name>
</gene>
<feature type="compositionally biased region" description="Basic and acidic residues" evidence="3">
    <location>
        <begin position="38"/>
        <end position="48"/>
    </location>
</feature>
<dbReference type="Pfam" id="PF13339">
    <property type="entry name" value="AATF-Che1"/>
    <property type="match status" value="1"/>
</dbReference>
<organism evidence="6 7">
    <name type="scientific">Dendryphion nanum</name>
    <dbReference type="NCBI Taxonomy" id="256645"/>
    <lineage>
        <taxon>Eukaryota</taxon>
        <taxon>Fungi</taxon>
        <taxon>Dikarya</taxon>
        <taxon>Ascomycota</taxon>
        <taxon>Pezizomycotina</taxon>
        <taxon>Dothideomycetes</taxon>
        <taxon>Pleosporomycetidae</taxon>
        <taxon>Pleosporales</taxon>
        <taxon>Torulaceae</taxon>
        <taxon>Dendryphion</taxon>
    </lineage>
</organism>
<dbReference type="InterPro" id="IPR025160">
    <property type="entry name" value="AATF"/>
</dbReference>
<dbReference type="Pfam" id="PF08164">
    <property type="entry name" value="TRAUB"/>
    <property type="match status" value="1"/>
</dbReference>
<name>A0A9P9IGC7_9PLEO</name>
<evidence type="ECO:0000256" key="3">
    <source>
        <dbReference type="SAM" id="MobiDB-lite"/>
    </source>
</evidence>
<feature type="compositionally biased region" description="Acidic residues" evidence="3">
    <location>
        <begin position="89"/>
        <end position="146"/>
    </location>
</feature>
<evidence type="ECO:0000313" key="7">
    <source>
        <dbReference type="Proteomes" id="UP000700596"/>
    </source>
</evidence>
<reference evidence="6" key="1">
    <citation type="journal article" date="2021" name="Nat. Commun.">
        <title>Genetic determinants of endophytism in the Arabidopsis root mycobiome.</title>
        <authorList>
            <person name="Mesny F."/>
            <person name="Miyauchi S."/>
            <person name="Thiergart T."/>
            <person name="Pickel B."/>
            <person name="Atanasova L."/>
            <person name="Karlsson M."/>
            <person name="Huettel B."/>
            <person name="Barry K.W."/>
            <person name="Haridas S."/>
            <person name="Chen C."/>
            <person name="Bauer D."/>
            <person name="Andreopoulos W."/>
            <person name="Pangilinan J."/>
            <person name="LaButti K."/>
            <person name="Riley R."/>
            <person name="Lipzen A."/>
            <person name="Clum A."/>
            <person name="Drula E."/>
            <person name="Henrissat B."/>
            <person name="Kohler A."/>
            <person name="Grigoriev I.V."/>
            <person name="Martin F.M."/>
            <person name="Hacquard S."/>
        </authorList>
    </citation>
    <scope>NUCLEOTIDE SEQUENCE</scope>
    <source>
        <strain evidence="6">MPI-CAGE-CH-0243</strain>
    </source>
</reference>
<dbReference type="GO" id="GO:0005730">
    <property type="term" value="C:nucleolus"/>
    <property type="evidence" value="ECO:0007669"/>
    <property type="project" value="TreeGrafter"/>
</dbReference>
<dbReference type="AlphaFoldDB" id="A0A9P9IGC7"/>
<comment type="caution">
    <text evidence="6">The sequence shown here is derived from an EMBL/GenBank/DDBJ whole genome shotgun (WGS) entry which is preliminary data.</text>
</comment>
<proteinExistence type="inferred from homology"/>
<evidence type="ECO:0000259" key="4">
    <source>
        <dbReference type="Pfam" id="PF08164"/>
    </source>
</evidence>
<feature type="region of interest" description="Disordered" evidence="3">
    <location>
        <begin position="440"/>
        <end position="465"/>
    </location>
</feature>